<proteinExistence type="predicted"/>
<dbReference type="SUPFAM" id="SSF117856">
    <property type="entry name" value="AF0104/ALDC/Ptd012-like"/>
    <property type="match status" value="1"/>
</dbReference>
<gene>
    <name evidence="2" type="ORF">GURASL_26940</name>
</gene>
<name>A0ABN6VTX2_9BACT</name>
<evidence type="ECO:0000313" key="2">
    <source>
        <dbReference type="EMBL" id="BDV43771.1"/>
    </source>
</evidence>
<dbReference type="PANTHER" id="PTHR34988:SF1">
    <property type="entry name" value="DNA-BINDING PROTEIN"/>
    <property type="match status" value="1"/>
</dbReference>
<dbReference type="RefSeq" id="WP_281999892.1">
    <property type="nucleotide sequence ID" value="NZ_AP027151.1"/>
</dbReference>
<dbReference type="EMBL" id="AP027151">
    <property type="protein sequence ID" value="BDV43771.1"/>
    <property type="molecule type" value="Genomic_DNA"/>
</dbReference>
<reference evidence="2 3" key="1">
    <citation type="submission" date="2022-12" db="EMBL/GenBank/DDBJ databases">
        <title>Polyphasic characterization of Geotalea uranireducens NIT-SL11 newly isolated from a complex of sewage sludge and microbially reduced graphene oxide.</title>
        <authorList>
            <person name="Xie L."/>
            <person name="Yoshida N."/>
            <person name="Meng L."/>
        </authorList>
    </citation>
    <scope>NUCLEOTIDE SEQUENCE [LARGE SCALE GENOMIC DNA]</scope>
    <source>
        <strain evidence="2 3">NIT-SL11</strain>
    </source>
</reference>
<organism evidence="2 3">
    <name type="scientific">Geotalea uraniireducens</name>
    <dbReference type="NCBI Taxonomy" id="351604"/>
    <lineage>
        <taxon>Bacteria</taxon>
        <taxon>Pseudomonadati</taxon>
        <taxon>Thermodesulfobacteriota</taxon>
        <taxon>Desulfuromonadia</taxon>
        <taxon>Geobacterales</taxon>
        <taxon>Geobacteraceae</taxon>
        <taxon>Geotalea</taxon>
    </lineage>
</organism>
<dbReference type="PIRSF" id="PIRSF016702">
    <property type="entry name" value="DNA_bp_PD1"/>
    <property type="match status" value="1"/>
</dbReference>
<evidence type="ECO:0000313" key="3">
    <source>
        <dbReference type="Proteomes" id="UP001317705"/>
    </source>
</evidence>
<accession>A0ABN6VTX2</accession>
<dbReference type="Proteomes" id="UP001317705">
    <property type="component" value="Chromosome"/>
</dbReference>
<dbReference type="PROSITE" id="PS51742">
    <property type="entry name" value="PPC"/>
    <property type="match status" value="1"/>
</dbReference>
<evidence type="ECO:0000259" key="1">
    <source>
        <dbReference type="PROSITE" id="PS51742"/>
    </source>
</evidence>
<sequence length="143" mass="15903">MMIMGNLPFKSDLIRELTKLAIDRGLQAGVVQLFGSLGSARLSYFDQIKRAYQIRGFDAPFEIVSGTGNISLKNELPFVHLHLAIADHDGKVFGGHALDGCRIYAVEYAIWPFSGPAPKRVHDHVTGLYLWERERYEPAAGTS</sequence>
<dbReference type="InterPro" id="IPR005175">
    <property type="entry name" value="PPC_dom"/>
</dbReference>
<keyword evidence="3" id="KW-1185">Reference proteome</keyword>
<dbReference type="CDD" id="cd11378">
    <property type="entry name" value="DUF296"/>
    <property type="match status" value="1"/>
</dbReference>
<dbReference type="PANTHER" id="PTHR34988">
    <property type="entry name" value="PROTEIN, PUTATIVE-RELATED"/>
    <property type="match status" value="1"/>
</dbReference>
<feature type="domain" description="PPC" evidence="1">
    <location>
        <begin position="1"/>
        <end position="134"/>
    </location>
</feature>
<dbReference type="InterPro" id="IPR025707">
    <property type="entry name" value="DNA_bp_PD1"/>
</dbReference>
<dbReference type="Gene3D" id="3.30.1330.80">
    <property type="entry name" value="Hypothetical protein, similar to alpha- acetolactate decarboxylase, domain 2"/>
    <property type="match status" value="1"/>
</dbReference>
<dbReference type="Pfam" id="PF03479">
    <property type="entry name" value="PCC"/>
    <property type="match status" value="1"/>
</dbReference>
<protein>
    <recommendedName>
        <fullName evidence="1">PPC domain-containing protein</fullName>
    </recommendedName>
</protein>